<gene>
    <name evidence="10" type="ORF">SAPIO_CDS2500</name>
</gene>
<dbReference type="PANTHER" id="PTHR40626:SF10">
    <property type="entry name" value="C2H2-TYPE DOMAIN-CONTAINING PROTEIN"/>
    <property type="match status" value="1"/>
</dbReference>
<feature type="region of interest" description="Disordered" evidence="8">
    <location>
        <begin position="24"/>
        <end position="49"/>
    </location>
</feature>
<evidence type="ECO:0000256" key="5">
    <source>
        <dbReference type="ARBA" id="ARBA00022833"/>
    </source>
</evidence>
<dbReference type="GeneID" id="27721572"/>
<name>A0A084GCL0_PSEDA</name>
<dbReference type="PANTHER" id="PTHR40626">
    <property type="entry name" value="MIP31509P"/>
    <property type="match status" value="1"/>
</dbReference>
<comment type="subcellular location">
    <subcellularLocation>
        <location evidence="1">Nucleus</location>
    </subcellularLocation>
</comment>
<dbReference type="InterPro" id="IPR013087">
    <property type="entry name" value="Znf_C2H2_type"/>
</dbReference>
<feature type="region of interest" description="Disordered" evidence="8">
    <location>
        <begin position="163"/>
        <end position="182"/>
    </location>
</feature>
<dbReference type="GO" id="GO:0000981">
    <property type="term" value="F:DNA-binding transcription factor activity, RNA polymerase II-specific"/>
    <property type="evidence" value="ECO:0007669"/>
    <property type="project" value="InterPro"/>
</dbReference>
<dbReference type="KEGG" id="sapo:SAPIO_CDS2500"/>
<dbReference type="AlphaFoldDB" id="A0A084GCL0"/>
<evidence type="ECO:0000256" key="6">
    <source>
        <dbReference type="ARBA" id="ARBA00023242"/>
    </source>
</evidence>
<accession>A0A084GCL0</accession>
<dbReference type="CDD" id="cd12148">
    <property type="entry name" value="fungal_TF_MHR"/>
    <property type="match status" value="1"/>
</dbReference>
<keyword evidence="2" id="KW-0479">Metal-binding</keyword>
<evidence type="ECO:0000313" key="10">
    <source>
        <dbReference type="EMBL" id="KEZ45072.1"/>
    </source>
</evidence>
<dbReference type="Proteomes" id="UP000028545">
    <property type="component" value="Unassembled WGS sequence"/>
</dbReference>
<dbReference type="GO" id="GO:0000978">
    <property type="term" value="F:RNA polymerase II cis-regulatory region sequence-specific DNA binding"/>
    <property type="evidence" value="ECO:0007669"/>
    <property type="project" value="InterPro"/>
</dbReference>
<keyword evidence="11" id="KW-1185">Reference proteome</keyword>
<keyword evidence="6" id="KW-0539">Nucleus</keyword>
<evidence type="ECO:0000256" key="2">
    <source>
        <dbReference type="ARBA" id="ARBA00022723"/>
    </source>
</evidence>
<dbReference type="GO" id="GO:0008270">
    <property type="term" value="F:zinc ion binding"/>
    <property type="evidence" value="ECO:0007669"/>
    <property type="project" value="UniProtKB-KW"/>
</dbReference>
<dbReference type="VEuPathDB" id="FungiDB:SAPIO_CDS2500"/>
<protein>
    <recommendedName>
        <fullName evidence="9">C2H2-type domain-containing protein</fullName>
    </recommendedName>
</protein>
<organism evidence="10 11">
    <name type="scientific">Pseudallescheria apiosperma</name>
    <name type="common">Scedosporium apiospermum</name>
    <dbReference type="NCBI Taxonomy" id="563466"/>
    <lineage>
        <taxon>Eukaryota</taxon>
        <taxon>Fungi</taxon>
        <taxon>Dikarya</taxon>
        <taxon>Ascomycota</taxon>
        <taxon>Pezizomycotina</taxon>
        <taxon>Sordariomycetes</taxon>
        <taxon>Hypocreomycetidae</taxon>
        <taxon>Microascales</taxon>
        <taxon>Microascaceae</taxon>
        <taxon>Scedosporium</taxon>
    </lineage>
</organism>
<comment type="caution">
    <text evidence="10">The sequence shown here is derived from an EMBL/GenBank/DDBJ whole genome shotgun (WGS) entry which is preliminary data.</text>
</comment>
<evidence type="ECO:0000256" key="7">
    <source>
        <dbReference type="PROSITE-ProRule" id="PRU00042"/>
    </source>
</evidence>
<proteinExistence type="predicted"/>
<feature type="domain" description="C2H2-type" evidence="9">
    <location>
        <begin position="1"/>
        <end position="29"/>
    </location>
</feature>
<dbReference type="Pfam" id="PF04082">
    <property type="entry name" value="Fungal_trans"/>
    <property type="match status" value="1"/>
</dbReference>
<keyword evidence="5" id="KW-0862">Zinc</keyword>
<sequence>MSSLCGAAFTRRDLLTRHERIALHDADGASEPSAPSLSPTGGVDPNPTRSDLEAAAAVVSLGGGMSLDHWAIQQPQTHAQINQFESHGCVNANGGEQGPQSYQQGLLSPQLFGNGQDINGYDHFREFANFLDGVGLPAEWSPYFHPPERDHELVDPALEESRTGAATPVGRHGPSRPGTPFNSWLPSAPGINRASENVVNNNNHVDKGYRVTDDERARLVTCLETFRDVVDPSFKLPSRHTLTRYITSFFEGFHSHMVFIHHTWRVNETPLELVLAICAVGAQYCFEHRNSERLFYAGKAICMERLRHEGTKFGHKTNTFLNLHGGLSQRRAADPWSTGPNNTHNHNTPPRDWGVWETIDTVRTLILLMGYATWEPKEVLLRDAFAVQSLLVQVLQDVGLQEDPESEDALNQETDPHAAWLAWVRIESTRRAKLIAFSFLHIHSVAYNVYPVLRSNQIHLRLPCSTREWKALTAAQWQTARRETRKQQLLFQDALSLLLRNVDCTAPLDPIPTPLGNYVLLHGLLQRIYIVRDLSLPIMDQQASLPPDEVEKLERGLRSWTSGWQQAPESSLDPNNENGPIPFTSSALLGLAYVRIYLNLGPYRQLETRDPVLIARALARCPGVEHSDGVISALLYATHALSIPVRLGVDRVARSQAFFWSVRHSLSGLECAVLLSKWLFSLVEPGNRDPTQLSGSEDRILHWVRCIVEEAWAVVDFDEDFDEDQFQGDPAFLGLAVLKIWAHFFKANAQWRFINMIGLSLEKYREMLIKSAGTRLHSQ</sequence>
<dbReference type="GO" id="GO:0006351">
    <property type="term" value="P:DNA-templated transcription"/>
    <property type="evidence" value="ECO:0007669"/>
    <property type="project" value="InterPro"/>
</dbReference>
<evidence type="ECO:0000256" key="3">
    <source>
        <dbReference type="ARBA" id="ARBA00022737"/>
    </source>
</evidence>
<dbReference type="OMA" id="THFREFT"/>
<dbReference type="InterPro" id="IPR007219">
    <property type="entry name" value="XnlR_reg_dom"/>
</dbReference>
<dbReference type="PROSITE" id="PS50157">
    <property type="entry name" value="ZINC_FINGER_C2H2_2"/>
    <property type="match status" value="1"/>
</dbReference>
<evidence type="ECO:0000256" key="4">
    <source>
        <dbReference type="ARBA" id="ARBA00022771"/>
    </source>
</evidence>
<dbReference type="OrthoDB" id="654211at2759"/>
<evidence type="ECO:0000256" key="1">
    <source>
        <dbReference type="ARBA" id="ARBA00004123"/>
    </source>
</evidence>
<evidence type="ECO:0000259" key="9">
    <source>
        <dbReference type="PROSITE" id="PS50157"/>
    </source>
</evidence>
<dbReference type="RefSeq" id="XP_016644871.1">
    <property type="nucleotide sequence ID" value="XM_016785495.1"/>
</dbReference>
<dbReference type="InterPro" id="IPR051059">
    <property type="entry name" value="VerF-like"/>
</dbReference>
<keyword evidence="4 7" id="KW-0863">Zinc-finger</keyword>
<evidence type="ECO:0000313" key="11">
    <source>
        <dbReference type="Proteomes" id="UP000028545"/>
    </source>
</evidence>
<keyword evidence="3" id="KW-0677">Repeat</keyword>
<dbReference type="GO" id="GO:0000785">
    <property type="term" value="C:chromatin"/>
    <property type="evidence" value="ECO:0007669"/>
    <property type="project" value="TreeGrafter"/>
</dbReference>
<reference evidence="10 11" key="1">
    <citation type="journal article" date="2014" name="Genome Announc.">
        <title>Draft genome sequence of the pathogenic fungus Scedosporium apiospermum.</title>
        <authorList>
            <person name="Vandeputte P."/>
            <person name="Ghamrawi S."/>
            <person name="Rechenmann M."/>
            <person name="Iltis A."/>
            <person name="Giraud S."/>
            <person name="Fleury M."/>
            <person name="Thornton C."/>
            <person name="Delhaes L."/>
            <person name="Meyer W."/>
            <person name="Papon N."/>
            <person name="Bouchara J.P."/>
        </authorList>
    </citation>
    <scope>NUCLEOTIDE SEQUENCE [LARGE SCALE GENOMIC DNA]</scope>
    <source>
        <strain evidence="10 11">IHEM 14462</strain>
    </source>
</reference>
<dbReference type="EMBL" id="JOWA01000086">
    <property type="protein sequence ID" value="KEZ45072.1"/>
    <property type="molecule type" value="Genomic_DNA"/>
</dbReference>
<evidence type="ECO:0000256" key="8">
    <source>
        <dbReference type="SAM" id="MobiDB-lite"/>
    </source>
</evidence>
<dbReference type="HOGENOM" id="CLU_007784_1_1_1"/>
<dbReference type="GO" id="GO:0005634">
    <property type="term" value="C:nucleus"/>
    <property type="evidence" value="ECO:0007669"/>
    <property type="project" value="UniProtKB-SubCell"/>
</dbReference>